<feature type="region of interest" description="Disordered" evidence="1">
    <location>
        <begin position="352"/>
        <end position="531"/>
    </location>
</feature>
<dbReference type="EMBL" id="CM007382">
    <property type="protein sequence ID" value="ONK77489.1"/>
    <property type="molecule type" value="Genomic_DNA"/>
</dbReference>
<name>A0A5P1FKL5_ASPOF</name>
<feature type="compositionally biased region" description="Polar residues" evidence="1">
    <location>
        <begin position="215"/>
        <end position="225"/>
    </location>
</feature>
<sequence>MADQREIKIPVFSVLKNGVNLKNIFLNNPQWESTTQDQEQETDPILIGRHPDCHIVLDHPSISRFHLEIRAKPVLQKLSVIDRSSVHGTWVSGRKIQANVPVDLNEGDTVKLGASTRVYKLHWVPMSCAYEMEMILETVIEENEETHQLENLDVKIKEIPSAPPLPESFTLPLEEENEGLIVKELGERSPGFCSVFPMSESIGSSVLMDEESSTPEKNVNTNEVLQSERGKSSSILSRRIKSKSVSSLCIKTGRNKEKSAALEESKKEETLFRALFENEKENEEEENFVSAEENIKSRTPVIPPRHGLMKSPEGDDAFYSDKENWTPEVSGSKKFKKPVLAEPLKVDRGEIFFSDKENMTPEGKKSKKPLQEEEFFSEKENLTPESGVKKSNKKLSESLTRMEREITESRRKERIPFQSLLKNSPLNNNSPVSNNKRVVDKERSPFKFLIEKSPSKIRSPLGSEPQRRETKEKIPYQSLLENSPLKNSSPLKHAQSTVEKERAPVESLQTSPLENRSPVSSAQRAEDTSNKYSSFIHNQRTEDELSNSSSQSVEQVLPETRAYKNKWYMVVDTACFLNPESRKAIQLLEGLKGTQLIIPRIVIRELDCLKRREGLFRKNTTRAASSVLQWIEECMVRSSWWIHVQSSLETMPVAPTPPATPRSPPSDGSGEMAFFSSTSRSLMEIVSPTEEDHILDCALLFKKMKDAEHLVMLTDSTILKIKAMAEGLLCEAPVEFRESLVNPYSKRFLWSDSSPRGSTWSCLGEVGLFESYYCQLSGERKAARATENVKEVVTPILLRSYMQSTFPSAVKVITSFAPLLVVLTSSLLASRSSIVNSYNGSELGSSWGIGGAAGVLPPADPRFSAGQVRWRSFVGEEAAKDAVVYHYKQAASGFSAKLTPQQASDLSKHPNVLLVSPSGRIHLHSGLGSLHRMAVLP</sequence>
<feature type="compositionally biased region" description="Polar residues" evidence="1">
    <location>
        <begin position="507"/>
        <end position="523"/>
    </location>
</feature>
<dbReference type="SMART" id="SM00240">
    <property type="entry name" value="FHA"/>
    <property type="match status" value="1"/>
</dbReference>
<dbReference type="InterPro" id="IPR008984">
    <property type="entry name" value="SMAD_FHA_dom_sf"/>
</dbReference>
<dbReference type="CDD" id="cd09880">
    <property type="entry name" value="PIN_Smg5-6-like"/>
    <property type="match status" value="1"/>
</dbReference>
<dbReference type="GO" id="GO:0031965">
    <property type="term" value="C:nuclear membrane"/>
    <property type="evidence" value="ECO:0007669"/>
    <property type="project" value="TreeGrafter"/>
</dbReference>
<feature type="compositionally biased region" description="Low complexity" evidence="1">
    <location>
        <begin position="419"/>
        <end position="436"/>
    </location>
</feature>
<dbReference type="AlphaFoldDB" id="A0A5P1FKL5"/>
<feature type="compositionally biased region" description="Basic and acidic residues" evidence="1">
    <location>
        <begin position="394"/>
        <end position="415"/>
    </location>
</feature>
<organism evidence="3 4">
    <name type="scientific">Asparagus officinalis</name>
    <name type="common">Garden asparagus</name>
    <dbReference type="NCBI Taxonomy" id="4686"/>
    <lineage>
        <taxon>Eukaryota</taxon>
        <taxon>Viridiplantae</taxon>
        <taxon>Streptophyta</taxon>
        <taxon>Embryophyta</taxon>
        <taxon>Tracheophyta</taxon>
        <taxon>Spermatophyta</taxon>
        <taxon>Magnoliopsida</taxon>
        <taxon>Liliopsida</taxon>
        <taxon>Asparagales</taxon>
        <taxon>Asparagaceae</taxon>
        <taxon>Asparagoideae</taxon>
        <taxon>Asparagus</taxon>
    </lineage>
</organism>
<keyword evidence="4" id="KW-1185">Reference proteome</keyword>
<feature type="compositionally biased region" description="Basic and acidic residues" evidence="1">
    <location>
        <begin position="465"/>
        <end position="474"/>
    </location>
</feature>
<dbReference type="Gene3D" id="3.30.70.80">
    <property type="entry name" value="Peptidase S8 propeptide/proteinase inhibitor I9"/>
    <property type="match status" value="1"/>
</dbReference>
<dbReference type="PANTHER" id="PTHR22593">
    <property type="entry name" value="TRANSMEMBRANE PROTEIN 18"/>
    <property type="match status" value="1"/>
</dbReference>
<dbReference type="InterPro" id="IPR037045">
    <property type="entry name" value="S8pro/Inhibitor_I9_sf"/>
</dbReference>
<dbReference type="Pfam" id="PF05922">
    <property type="entry name" value="Inhibitor_I9"/>
    <property type="match status" value="1"/>
</dbReference>
<feature type="compositionally biased region" description="Basic and acidic residues" evidence="1">
    <location>
        <begin position="352"/>
        <end position="364"/>
    </location>
</feature>
<feature type="compositionally biased region" description="Polar residues" evidence="1">
    <location>
        <begin position="479"/>
        <end position="497"/>
    </location>
</feature>
<dbReference type="Pfam" id="PF13638">
    <property type="entry name" value="PIN_4"/>
    <property type="match status" value="1"/>
</dbReference>
<dbReference type="InterPro" id="IPR000253">
    <property type="entry name" value="FHA_dom"/>
</dbReference>
<reference evidence="4" key="1">
    <citation type="journal article" date="2017" name="Nat. Commun.">
        <title>The asparagus genome sheds light on the origin and evolution of a young Y chromosome.</title>
        <authorList>
            <person name="Harkess A."/>
            <person name="Zhou J."/>
            <person name="Xu C."/>
            <person name="Bowers J.E."/>
            <person name="Van der Hulst R."/>
            <person name="Ayyampalayam S."/>
            <person name="Mercati F."/>
            <person name="Riccardi P."/>
            <person name="McKain M.R."/>
            <person name="Kakrana A."/>
            <person name="Tang H."/>
            <person name="Ray J."/>
            <person name="Groenendijk J."/>
            <person name="Arikit S."/>
            <person name="Mathioni S.M."/>
            <person name="Nakano M."/>
            <person name="Shan H."/>
            <person name="Telgmann-Rauber A."/>
            <person name="Kanno A."/>
            <person name="Yue Z."/>
            <person name="Chen H."/>
            <person name="Li W."/>
            <person name="Chen Y."/>
            <person name="Xu X."/>
            <person name="Zhang Y."/>
            <person name="Luo S."/>
            <person name="Chen H."/>
            <person name="Gao J."/>
            <person name="Mao Z."/>
            <person name="Pires J.C."/>
            <person name="Luo M."/>
            <person name="Kudrna D."/>
            <person name="Wing R.A."/>
            <person name="Meyers B.C."/>
            <person name="Yi K."/>
            <person name="Kong H."/>
            <person name="Lavrijsen P."/>
            <person name="Sunseri F."/>
            <person name="Falavigna A."/>
            <person name="Ye Y."/>
            <person name="Leebens-Mack J.H."/>
            <person name="Chen G."/>
        </authorList>
    </citation>
    <scope>NUCLEOTIDE SEQUENCE [LARGE SCALE GENOMIC DNA]</scope>
    <source>
        <strain evidence="4">cv. DH0086</strain>
    </source>
</reference>
<dbReference type="Gene3D" id="2.60.200.20">
    <property type="match status" value="1"/>
</dbReference>
<protein>
    <recommendedName>
        <fullName evidence="2">FHA domain-containing protein</fullName>
    </recommendedName>
</protein>
<dbReference type="Gene3D" id="3.40.50.1010">
    <property type="entry name" value="5'-nuclease"/>
    <property type="match status" value="1"/>
</dbReference>
<dbReference type="CDD" id="cd22691">
    <property type="entry name" value="FHA_PS1-like"/>
    <property type="match status" value="1"/>
</dbReference>
<evidence type="ECO:0000256" key="1">
    <source>
        <dbReference type="SAM" id="MobiDB-lite"/>
    </source>
</evidence>
<evidence type="ECO:0000313" key="3">
    <source>
        <dbReference type="EMBL" id="ONK77489.1"/>
    </source>
</evidence>
<accession>A0A5P1FKL5</accession>
<dbReference type="Proteomes" id="UP000243459">
    <property type="component" value="Chromosome 2"/>
</dbReference>
<dbReference type="SUPFAM" id="SSF49879">
    <property type="entry name" value="SMAD/FHA domain"/>
    <property type="match status" value="1"/>
</dbReference>
<feature type="domain" description="FHA" evidence="2">
    <location>
        <begin position="45"/>
        <end position="96"/>
    </location>
</feature>
<dbReference type="Pfam" id="PF00498">
    <property type="entry name" value="FHA"/>
    <property type="match status" value="1"/>
</dbReference>
<dbReference type="Gramene" id="ONK77489">
    <property type="protein sequence ID" value="ONK77489"/>
    <property type="gene ID" value="A4U43_C02F7090"/>
</dbReference>
<proteinExistence type="predicted"/>
<evidence type="ECO:0000313" key="4">
    <source>
        <dbReference type="Proteomes" id="UP000243459"/>
    </source>
</evidence>
<evidence type="ECO:0000259" key="2">
    <source>
        <dbReference type="PROSITE" id="PS50006"/>
    </source>
</evidence>
<dbReference type="InterPro" id="IPR010259">
    <property type="entry name" value="S8pro/Inhibitor_I9"/>
</dbReference>
<dbReference type="OMA" id="TRDMSEN"/>
<dbReference type="PROSITE" id="PS50006">
    <property type="entry name" value="FHA_DOMAIN"/>
    <property type="match status" value="1"/>
</dbReference>
<gene>
    <name evidence="3" type="ORF">A4U43_C02F7090</name>
</gene>
<feature type="region of interest" description="Disordered" evidence="1">
    <location>
        <begin position="209"/>
        <end position="233"/>
    </location>
</feature>
<feature type="compositionally biased region" description="Basic and acidic residues" evidence="1">
    <location>
        <begin position="437"/>
        <end position="454"/>
    </location>
</feature>
<dbReference type="PANTHER" id="PTHR22593:SF8">
    <property type="entry name" value="FHA DOMAIN-CONTAINING PROTEIN PS1"/>
    <property type="match status" value="1"/>
</dbReference>
<dbReference type="InterPro" id="IPR002716">
    <property type="entry name" value="PIN_dom"/>
</dbReference>